<name>A0A6G9Z1F3_9NOCA</name>
<organism evidence="1 2">
    <name type="scientific">Nocardia terpenica</name>
    <dbReference type="NCBI Taxonomy" id="455432"/>
    <lineage>
        <taxon>Bacteria</taxon>
        <taxon>Bacillati</taxon>
        <taxon>Actinomycetota</taxon>
        <taxon>Actinomycetes</taxon>
        <taxon>Mycobacteriales</taxon>
        <taxon>Nocardiaceae</taxon>
        <taxon>Nocardia</taxon>
    </lineage>
</organism>
<reference evidence="1 2" key="1">
    <citation type="journal article" date="2019" name="ACS Chem. Biol.">
        <title>Identification and Mobilization of a Cryptic Antibiotic Biosynthesis Gene Locus from a Human-Pathogenic Nocardia Isolate.</title>
        <authorList>
            <person name="Herisse M."/>
            <person name="Ishida K."/>
            <person name="Porter J.L."/>
            <person name="Howden B."/>
            <person name="Hertweck C."/>
            <person name="Stinear T.P."/>
            <person name="Pidot S.J."/>
        </authorList>
    </citation>
    <scope>NUCLEOTIDE SEQUENCE [LARGE SCALE GENOMIC DNA]</scope>
    <source>
        <strain evidence="1 2">AUSMDU00012715</strain>
    </source>
</reference>
<evidence type="ECO:0000313" key="1">
    <source>
        <dbReference type="EMBL" id="QIS19284.1"/>
    </source>
</evidence>
<proteinExistence type="predicted"/>
<sequence>MHADEAPANFTTVLDAANAAWLAGSISTLVRNGFQKSGFAVPTTAPGGD</sequence>
<dbReference type="RefSeq" id="WP_167486574.1">
    <property type="nucleotide sequence ID" value="NZ_CP046173.1"/>
</dbReference>
<dbReference type="EMBL" id="CP046173">
    <property type="protein sequence ID" value="QIS19284.1"/>
    <property type="molecule type" value="Genomic_DNA"/>
</dbReference>
<accession>A0A6G9Z1F3</accession>
<dbReference type="Proteomes" id="UP000500953">
    <property type="component" value="Chromosome"/>
</dbReference>
<protein>
    <submittedName>
        <fullName evidence="1">Uncharacterized protein</fullName>
    </submittedName>
</protein>
<dbReference type="AlphaFoldDB" id="A0A6G9Z1F3"/>
<gene>
    <name evidence="1" type="ORF">F6W96_14325</name>
</gene>
<evidence type="ECO:0000313" key="2">
    <source>
        <dbReference type="Proteomes" id="UP000500953"/>
    </source>
</evidence>